<reference evidence="1" key="1">
    <citation type="journal article" date="2016" name="Sci. Rep.">
        <title>Molecular characterization of firefly nuptial gifts: a multi-omics approach sheds light on postcopulatory sexual selection.</title>
        <authorList>
            <person name="Al-Wathiqui N."/>
            <person name="Fallon T.R."/>
            <person name="South A."/>
            <person name="Weng J.K."/>
            <person name="Lewis S.M."/>
        </authorList>
    </citation>
    <scope>NUCLEOTIDE SEQUENCE</scope>
</reference>
<dbReference type="EMBL" id="GEZM01044816">
    <property type="protein sequence ID" value="JAV78089.1"/>
    <property type="molecule type" value="Transcribed_RNA"/>
</dbReference>
<evidence type="ECO:0000313" key="1">
    <source>
        <dbReference type="EMBL" id="JAV78089.1"/>
    </source>
</evidence>
<dbReference type="AlphaFoldDB" id="A0A1Y1LX18"/>
<proteinExistence type="predicted"/>
<name>A0A1Y1LX18_PHOPY</name>
<accession>A0A1Y1LX18</accession>
<organism evidence="1">
    <name type="scientific">Photinus pyralis</name>
    <name type="common">Common eastern firefly</name>
    <name type="synonym">Lampyris pyralis</name>
    <dbReference type="NCBI Taxonomy" id="7054"/>
    <lineage>
        <taxon>Eukaryota</taxon>
        <taxon>Metazoa</taxon>
        <taxon>Ecdysozoa</taxon>
        <taxon>Arthropoda</taxon>
        <taxon>Hexapoda</taxon>
        <taxon>Insecta</taxon>
        <taxon>Pterygota</taxon>
        <taxon>Neoptera</taxon>
        <taxon>Endopterygota</taxon>
        <taxon>Coleoptera</taxon>
        <taxon>Polyphaga</taxon>
        <taxon>Elateriformia</taxon>
        <taxon>Elateroidea</taxon>
        <taxon>Lampyridae</taxon>
        <taxon>Lampyrinae</taxon>
        <taxon>Photinus</taxon>
    </lineage>
</organism>
<protein>
    <submittedName>
        <fullName evidence="1">Uncharacterized protein</fullName>
    </submittedName>
</protein>
<sequence length="99" mass="12243">MEYISELHLFQTSPLVKYFLLKNNRRKWVDKYFLSRNKKGEFGRSFEELRRNDEKFFEYTRMTQSTFDYILENIESHISKYSNFRECISAKHKLILTLR</sequence>